<dbReference type="RefSeq" id="XP_001461509.1">
    <property type="nucleotide sequence ID" value="XM_001461472.1"/>
</dbReference>
<dbReference type="AlphaFoldDB" id="A0EFP5"/>
<dbReference type="Proteomes" id="UP000000600">
    <property type="component" value="Unassembled WGS sequence"/>
</dbReference>
<dbReference type="KEGG" id="ptm:GSPATT00026459001"/>
<evidence type="ECO:0000313" key="2">
    <source>
        <dbReference type="Proteomes" id="UP000000600"/>
    </source>
</evidence>
<name>A0EFP5_PARTE</name>
<dbReference type="eggNOG" id="ENOG502SSD5">
    <property type="taxonomic scope" value="Eukaryota"/>
</dbReference>
<accession>A0EFP5</accession>
<keyword evidence="2" id="KW-1185">Reference proteome</keyword>
<dbReference type="OrthoDB" id="283343at2759"/>
<dbReference type="HOGENOM" id="CLU_1513419_0_0_1"/>
<reference evidence="1 2" key="1">
    <citation type="journal article" date="2006" name="Nature">
        <title>Global trends of whole-genome duplications revealed by the ciliate Paramecium tetraurelia.</title>
        <authorList>
            <consortium name="Genoscope"/>
            <person name="Aury J.-M."/>
            <person name="Jaillon O."/>
            <person name="Duret L."/>
            <person name="Noel B."/>
            <person name="Jubin C."/>
            <person name="Porcel B.M."/>
            <person name="Segurens B."/>
            <person name="Daubin V."/>
            <person name="Anthouard V."/>
            <person name="Aiach N."/>
            <person name="Arnaiz O."/>
            <person name="Billaut A."/>
            <person name="Beisson J."/>
            <person name="Blanc I."/>
            <person name="Bouhouche K."/>
            <person name="Camara F."/>
            <person name="Duharcourt S."/>
            <person name="Guigo R."/>
            <person name="Gogendeau D."/>
            <person name="Katinka M."/>
            <person name="Keller A.-M."/>
            <person name="Kissmehl R."/>
            <person name="Klotz C."/>
            <person name="Koll F."/>
            <person name="Le Moue A."/>
            <person name="Lepere C."/>
            <person name="Malinsky S."/>
            <person name="Nowacki M."/>
            <person name="Nowak J.K."/>
            <person name="Plattner H."/>
            <person name="Poulain J."/>
            <person name="Ruiz F."/>
            <person name="Serrano V."/>
            <person name="Zagulski M."/>
            <person name="Dessen P."/>
            <person name="Betermier M."/>
            <person name="Weissenbach J."/>
            <person name="Scarpelli C."/>
            <person name="Schachter V."/>
            <person name="Sperling L."/>
            <person name="Meyer E."/>
            <person name="Cohen J."/>
            <person name="Wincker P."/>
        </authorList>
    </citation>
    <scope>NUCLEOTIDE SEQUENCE [LARGE SCALE GENOMIC DNA]</scope>
    <source>
        <strain evidence="1 2">Stock d4-2</strain>
    </source>
</reference>
<gene>
    <name evidence="1" type="ORF">GSPATT00026459001</name>
</gene>
<dbReference type="GeneID" id="5047294"/>
<dbReference type="OMA" id="PLERYNP"/>
<dbReference type="EMBL" id="CT868676">
    <property type="protein sequence ID" value="CAK94136.1"/>
    <property type="molecule type" value="Genomic_DNA"/>
</dbReference>
<protein>
    <submittedName>
        <fullName evidence="1">Uncharacterized protein</fullName>
    </submittedName>
</protein>
<evidence type="ECO:0000313" key="1">
    <source>
        <dbReference type="EMBL" id="CAK94136.1"/>
    </source>
</evidence>
<sequence length="178" mass="20119">MSQPSETKQSIHSGRMVLHPSLKLDKSAAFFKSTRVSSCSYVRMKQGNPEVISTISKAVPFYEIANKTPAEHETKSTYTTSTYADDYKVKPYLHVGSTNKLLEPYHTGSFRSRLPEPDAPILTKNASQVELGERHFNVKRHFLSTAHNVYGNFGKFGNVTNPGILSEKTKWHHHLQQK</sequence>
<organism evidence="1 2">
    <name type="scientific">Paramecium tetraurelia</name>
    <dbReference type="NCBI Taxonomy" id="5888"/>
    <lineage>
        <taxon>Eukaryota</taxon>
        <taxon>Sar</taxon>
        <taxon>Alveolata</taxon>
        <taxon>Ciliophora</taxon>
        <taxon>Intramacronucleata</taxon>
        <taxon>Oligohymenophorea</taxon>
        <taxon>Peniculida</taxon>
        <taxon>Parameciidae</taxon>
        <taxon>Paramecium</taxon>
    </lineage>
</organism>
<dbReference type="InParanoid" id="A0EFP5"/>
<proteinExistence type="predicted"/>